<keyword evidence="3" id="KW-1185">Reference proteome</keyword>
<dbReference type="EMBL" id="JANPWB010000004">
    <property type="protein sequence ID" value="KAJ1195538.1"/>
    <property type="molecule type" value="Genomic_DNA"/>
</dbReference>
<dbReference type="Proteomes" id="UP001066276">
    <property type="component" value="Chromosome 2_2"/>
</dbReference>
<accession>A0AAV7V2S8</accession>
<reference evidence="2" key="1">
    <citation type="journal article" date="2022" name="bioRxiv">
        <title>Sequencing and chromosome-scale assembly of the giantPleurodeles waltlgenome.</title>
        <authorList>
            <person name="Brown T."/>
            <person name="Elewa A."/>
            <person name="Iarovenko S."/>
            <person name="Subramanian E."/>
            <person name="Araus A.J."/>
            <person name="Petzold A."/>
            <person name="Susuki M."/>
            <person name="Suzuki K.-i.T."/>
            <person name="Hayashi T."/>
            <person name="Toyoda A."/>
            <person name="Oliveira C."/>
            <person name="Osipova E."/>
            <person name="Leigh N.D."/>
            <person name="Simon A."/>
            <person name="Yun M.H."/>
        </authorList>
    </citation>
    <scope>NUCLEOTIDE SEQUENCE</scope>
    <source>
        <strain evidence="2">20211129_DDA</strain>
        <tissue evidence="2">Liver</tissue>
    </source>
</reference>
<gene>
    <name evidence="2" type="ORF">NDU88_004817</name>
</gene>
<name>A0AAV7V2S8_PLEWA</name>
<feature type="region of interest" description="Disordered" evidence="1">
    <location>
        <begin position="156"/>
        <end position="194"/>
    </location>
</feature>
<evidence type="ECO:0000313" key="2">
    <source>
        <dbReference type="EMBL" id="KAJ1195538.1"/>
    </source>
</evidence>
<dbReference type="AlphaFoldDB" id="A0AAV7V2S8"/>
<evidence type="ECO:0000313" key="3">
    <source>
        <dbReference type="Proteomes" id="UP001066276"/>
    </source>
</evidence>
<proteinExistence type="predicted"/>
<evidence type="ECO:0000256" key="1">
    <source>
        <dbReference type="SAM" id="MobiDB-lite"/>
    </source>
</evidence>
<organism evidence="2 3">
    <name type="scientific">Pleurodeles waltl</name>
    <name type="common">Iberian ribbed newt</name>
    <dbReference type="NCBI Taxonomy" id="8319"/>
    <lineage>
        <taxon>Eukaryota</taxon>
        <taxon>Metazoa</taxon>
        <taxon>Chordata</taxon>
        <taxon>Craniata</taxon>
        <taxon>Vertebrata</taxon>
        <taxon>Euteleostomi</taxon>
        <taxon>Amphibia</taxon>
        <taxon>Batrachia</taxon>
        <taxon>Caudata</taxon>
        <taxon>Salamandroidea</taxon>
        <taxon>Salamandridae</taxon>
        <taxon>Pleurodelinae</taxon>
        <taxon>Pleurodeles</taxon>
    </lineage>
</organism>
<comment type="caution">
    <text evidence="2">The sequence shown here is derived from an EMBL/GenBank/DDBJ whole genome shotgun (WGS) entry which is preliminary data.</text>
</comment>
<sequence length="194" mass="21062">MQPCGGPRGRYHVGRALLVEVVAVQPTFSGRAGLGRGEEGLIIPRATAVKSGTSNPGAKPDHLPAPVWRPSLARSPRRLPSAVCWGGFIHTRTSLGPRGDGGAQVEEGSDARYQSWRRSPPFRLIFWLEGTVHQHQSLEAACTALRLKFPHEAIQLTTKEDPETPEDIAGRAPTQSRDYERRAVVESLSGEAEG</sequence>
<protein>
    <submittedName>
        <fullName evidence="2">Uncharacterized protein</fullName>
    </submittedName>
</protein>
<feature type="region of interest" description="Disordered" evidence="1">
    <location>
        <begin position="50"/>
        <end position="69"/>
    </location>
</feature>